<accession>A0A0C5S1B1</accession>
<dbReference type="HOGENOM" id="CLU_452638_0_0_14"/>
<evidence type="ECO:0000256" key="1">
    <source>
        <dbReference type="SAM" id="Coils"/>
    </source>
</evidence>
<keyword evidence="1" id="KW-0175">Coiled coil</keyword>
<dbReference type="PATRIC" id="fig|42094.4.peg.135"/>
<dbReference type="AlphaFoldDB" id="A0A0C5S1B1"/>
<name>A0A0C5S1B1_9BACT</name>
<reference evidence="5 6" key="1">
    <citation type="journal article" date="2015" name="Genome Announc.">
        <title>Genome Sequence of Ureaplasma diversum Strain ATCC 49782.</title>
        <authorList>
            <person name="Marques L.M."/>
            <person name="Guimaraes A.M."/>
            <person name="Martins H.B."/>
            <person name="Rezende I.S."/>
            <person name="Barbosa M.S."/>
            <person name="Campos G.B."/>
            <person name="do Nascimento N.C."/>
            <person name="Dos Santos A.P."/>
            <person name="Amorim A.T."/>
            <person name="Santos V.M."/>
            <person name="Messick J.B."/>
            <person name="Timenetsky J."/>
        </authorList>
    </citation>
    <scope>NUCLEOTIDE SEQUENCE [LARGE SCALE GENOMIC DNA]</scope>
    <source>
        <strain evidence="5 6">ATCC 49782</strain>
    </source>
</reference>
<feature type="domain" description="Extracellular matrix-binding protein ebh GA module" evidence="4">
    <location>
        <begin position="99"/>
        <end position="154"/>
    </location>
</feature>
<keyword evidence="3" id="KW-1133">Transmembrane helix</keyword>
<proteinExistence type="predicted"/>
<feature type="coiled-coil region" evidence="1">
    <location>
        <begin position="327"/>
        <end position="435"/>
    </location>
</feature>
<sequence>MSKLNNKSKKGIIIGVVGFITASTIIGLASGVTVSKQNNDKKQSSELLAKKTETITKINQLPELKNEQITKYTNDVNNAKTINQVDQVLANAIASNNANKTTKAANSLLDKKQTVKNEVDALVDLTNQQKQIFKNLIDQADSKQKVDSILNDAKNQQQSNKALEELKKAKSQVIEQINALTNLTNEQKTNFKTQINQAKTIDMAQSLLKEANRLNETNEQAKIQETEELKNKKNQATNTINQLTDLTSDQKTNYINQINSANSIQNIDLVLENANKQNEDNRTKQLNNSGSSNADQNTQSQNNTSQGQNNNKPILNNKSPNDQDLEKQKLEQERKEILNRYNDFVKTIEDYIEKELSDQKYNELKTNLEKVIAETQPIVSNSSTTKEQLEQAIEKLTTVKKDVENKKLDIVKENAKESIEQLSNLEKAKKDEYKQRVVDANSENDINLILEETKSDDEKSKALKIQAEKEKEEQAKLNKKKDDAINKINMFLSLDKTKQETFIKEIQKINDTKQAEQIKNILKEAEQENQKAETLNQQKETAKNKISGFSSLDTKKQEEYKQQISSVSDEAKVDEILKRAEAENKNEESKILNQKKKKQKIKF</sequence>
<dbReference type="InterPro" id="IPR002988">
    <property type="entry name" value="GA_module"/>
</dbReference>
<dbReference type="InterPro" id="IPR009063">
    <property type="entry name" value="Ig/albumin-bd_sf"/>
</dbReference>
<evidence type="ECO:0000259" key="4">
    <source>
        <dbReference type="SMART" id="SM00844"/>
    </source>
</evidence>
<feature type="domain" description="Extracellular matrix-binding protein ebh GA module" evidence="4">
    <location>
        <begin position="522"/>
        <end position="581"/>
    </location>
</feature>
<feature type="coiled-coil region" evidence="1">
    <location>
        <begin position="146"/>
        <end position="249"/>
    </location>
</feature>
<dbReference type="RefSeq" id="WP_208895110.1">
    <property type="nucleotide sequence ID" value="NZ_CP009770.1"/>
</dbReference>
<dbReference type="STRING" id="42094.JM47_00745"/>
<feature type="region of interest" description="Disordered" evidence="2">
    <location>
        <begin position="527"/>
        <end position="569"/>
    </location>
</feature>
<feature type="domain" description="Extracellular matrix-binding protein ebh GA module" evidence="4">
    <location>
        <begin position="223"/>
        <end position="275"/>
    </location>
</feature>
<dbReference type="SMART" id="SM00844">
    <property type="entry name" value="GA"/>
    <property type="match status" value="5"/>
</dbReference>
<dbReference type="KEGG" id="ude:JM47_00745"/>
<gene>
    <name evidence="5" type="ORF">JM47_00745</name>
</gene>
<dbReference type="Gene3D" id="1.20.120.1850">
    <property type="entry name" value="Ebh helix bundles repeating unit (S and A modules)"/>
    <property type="match status" value="1"/>
</dbReference>
<dbReference type="SUPFAM" id="SSF46997">
    <property type="entry name" value="Bacterial immunoglobulin/albumin-binding domains"/>
    <property type="match status" value="2"/>
</dbReference>
<dbReference type="InterPro" id="IPR020840">
    <property type="entry name" value="Extracell_matrix-bd_GA"/>
</dbReference>
<protein>
    <recommendedName>
        <fullName evidence="4">Extracellular matrix-binding protein ebh GA module domain-containing protein</fullName>
    </recommendedName>
</protein>
<evidence type="ECO:0000313" key="5">
    <source>
        <dbReference type="EMBL" id="AJQ45175.1"/>
    </source>
</evidence>
<feature type="compositionally biased region" description="Low complexity" evidence="2">
    <location>
        <begin position="291"/>
        <end position="311"/>
    </location>
</feature>
<evidence type="ECO:0000256" key="3">
    <source>
        <dbReference type="SAM" id="Phobius"/>
    </source>
</evidence>
<keyword evidence="3" id="KW-0812">Transmembrane</keyword>
<feature type="domain" description="Extracellular matrix-binding protein ebh GA module" evidence="4">
    <location>
        <begin position="32"/>
        <end position="93"/>
    </location>
</feature>
<feature type="transmembrane region" description="Helical" evidence="3">
    <location>
        <begin position="12"/>
        <end position="34"/>
    </location>
</feature>
<feature type="domain" description="Extracellular matrix-binding protein ebh GA module" evidence="4">
    <location>
        <begin position="156"/>
        <end position="212"/>
    </location>
</feature>
<feature type="region of interest" description="Disordered" evidence="2">
    <location>
        <begin position="582"/>
        <end position="603"/>
    </location>
</feature>
<organism evidence="5 6">
    <name type="scientific">Ureaplasma diversum</name>
    <dbReference type="NCBI Taxonomy" id="42094"/>
    <lineage>
        <taxon>Bacteria</taxon>
        <taxon>Bacillati</taxon>
        <taxon>Mycoplasmatota</taxon>
        <taxon>Mycoplasmoidales</taxon>
        <taxon>Mycoplasmoidaceae</taxon>
        <taxon>Ureaplasma</taxon>
    </lineage>
</organism>
<dbReference type="Gene3D" id="1.20.5.420">
    <property type="entry name" value="Immunoglobulin FC, subunit C"/>
    <property type="match status" value="5"/>
</dbReference>
<feature type="compositionally biased region" description="Basic residues" evidence="2">
    <location>
        <begin position="593"/>
        <end position="603"/>
    </location>
</feature>
<evidence type="ECO:0000256" key="2">
    <source>
        <dbReference type="SAM" id="MobiDB-lite"/>
    </source>
</evidence>
<dbReference type="EMBL" id="CP009770">
    <property type="protein sequence ID" value="AJQ45175.1"/>
    <property type="molecule type" value="Genomic_DNA"/>
</dbReference>
<evidence type="ECO:0000313" key="6">
    <source>
        <dbReference type="Proteomes" id="UP000032261"/>
    </source>
</evidence>
<keyword evidence="3" id="KW-0472">Membrane</keyword>
<dbReference type="Pfam" id="PF01468">
    <property type="entry name" value="GA"/>
    <property type="match status" value="6"/>
</dbReference>
<dbReference type="Proteomes" id="UP000032261">
    <property type="component" value="Chromosome"/>
</dbReference>
<feature type="region of interest" description="Disordered" evidence="2">
    <location>
        <begin position="278"/>
        <end position="323"/>
    </location>
</feature>